<evidence type="ECO:0000313" key="5">
    <source>
        <dbReference type="EMBL" id="PKG26900.1"/>
    </source>
</evidence>
<dbReference type="Proteomes" id="UP000233343">
    <property type="component" value="Unassembled WGS sequence"/>
</dbReference>
<reference evidence="5 6" key="1">
    <citation type="journal article" date="2010" name="Int. J. Syst. Evol. Microbiol.">
        <title>Bacillus horneckiae sp. nov., isolated from a spacecraft-assembly clean room.</title>
        <authorList>
            <person name="Vaishampayan P."/>
            <person name="Probst A."/>
            <person name="Krishnamurthi S."/>
            <person name="Ghosh S."/>
            <person name="Osman S."/>
            <person name="McDowall A."/>
            <person name="Ruckmani A."/>
            <person name="Mayilraj S."/>
            <person name="Venkateswaran K."/>
        </authorList>
    </citation>
    <scope>NUCLEOTIDE SEQUENCE [LARGE SCALE GENOMIC DNA]</scope>
    <source>
        <strain evidence="6">1PO1SC</strain>
    </source>
</reference>
<keyword evidence="3 4" id="KW-0810">Translation regulation</keyword>
<evidence type="ECO:0000256" key="2">
    <source>
        <dbReference type="ARBA" id="ARBA00022795"/>
    </source>
</evidence>
<evidence type="ECO:0000313" key="6">
    <source>
        <dbReference type="Proteomes" id="UP000233343"/>
    </source>
</evidence>
<accession>A0A2N0ZBL8</accession>
<comment type="function">
    <text evidence="4">Acts as an anti-CsrA protein, binds CsrA and prevents it from repressing translation of its target genes, one of which is flagellin. Binds to flagellin and participates in the assembly of the flagellum.</text>
</comment>
<dbReference type="InterPro" id="IPR003775">
    <property type="entry name" value="Flagellar_assembly_factor_FliW"/>
</dbReference>
<keyword evidence="6" id="KW-1185">Reference proteome</keyword>
<evidence type="ECO:0000256" key="4">
    <source>
        <dbReference type="HAMAP-Rule" id="MF_01185"/>
    </source>
</evidence>
<dbReference type="AlphaFoldDB" id="A0A2N0ZBL8"/>
<comment type="similarity">
    <text evidence="4">Belongs to the FliW family.</text>
</comment>
<dbReference type="HAMAP" id="MF_01185">
    <property type="entry name" value="FliW"/>
    <property type="match status" value="1"/>
</dbReference>
<keyword evidence="5" id="KW-0966">Cell projection</keyword>
<keyword evidence="2 4" id="KW-1005">Bacterial flagellum biogenesis</keyword>
<keyword evidence="5" id="KW-0282">Flagellum</keyword>
<sequence>MKIETKYQGTIEVNKEDVILFATGLPGFADDSQFVLLPFLDDLPYFILQSIQSRDLAFVVVDPYPFFQDYQYKLNDAAVQSLKIEHPEDVATFVILTLKEPFANTTANLQGPIVINVKEKLGKQLILNDSSYKTKHPLFISKEGASC</sequence>
<comment type="subcellular location">
    <subcellularLocation>
        <location evidence="4">Cytoplasm</location>
    </subcellularLocation>
</comment>
<dbReference type="Gene3D" id="2.30.290.10">
    <property type="entry name" value="BH3618-like"/>
    <property type="match status" value="1"/>
</dbReference>
<dbReference type="NCBIfam" id="NF009793">
    <property type="entry name" value="PRK13285.1-1"/>
    <property type="match status" value="1"/>
</dbReference>
<dbReference type="GO" id="GO:0005737">
    <property type="term" value="C:cytoplasm"/>
    <property type="evidence" value="ECO:0007669"/>
    <property type="project" value="UniProtKB-SubCell"/>
</dbReference>
<keyword evidence="5" id="KW-0969">Cilium</keyword>
<keyword evidence="4" id="KW-0143">Chaperone</keyword>
<dbReference type="SUPFAM" id="SSF141457">
    <property type="entry name" value="BH3618-like"/>
    <property type="match status" value="1"/>
</dbReference>
<dbReference type="GO" id="GO:0006417">
    <property type="term" value="P:regulation of translation"/>
    <property type="evidence" value="ECO:0007669"/>
    <property type="project" value="UniProtKB-KW"/>
</dbReference>
<dbReference type="Pfam" id="PF02623">
    <property type="entry name" value="FliW"/>
    <property type="match status" value="1"/>
</dbReference>
<proteinExistence type="inferred from homology"/>
<comment type="caution">
    <text evidence="5">The sequence shown here is derived from an EMBL/GenBank/DDBJ whole genome shotgun (WGS) entry which is preliminary data.</text>
</comment>
<dbReference type="GO" id="GO:0044780">
    <property type="term" value="P:bacterial-type flagellum assembly"/>
    <property type="evidence" value="ECO:0007669"/>
    <property type="project" value="UniProtKB-UniRule"/>
</dbReference>
<dbReference type="EMBL" id="PISD01000054">
    <property type="protein sequence ID" value="PKG26900.1"/>
    <property type="molecule type" value="Genomic_DNA"/>
</dbReference>
<gene>
    <name evidence="4" type="primary">fliW</name>
    <name evidence="5" type="ORF">CWS20_21580</name>
</gene>
<dbReference type="RefSeq" id="WP_066189817.1">
    <property type="nucleotide sequence ID" value="NZ_JARMMB010000003.1"/>
</dbReference>
<keyword evidence="1 4" id="KW-0963">Cytoplasm</keyword>
<comment type="subunit">
    <text evidence="4">Interacts with translational regulator CsrA and flagellin(s).</text>
</comment>
<name>A0A2N0ZBL8_9BACI</name>
<protein>
    <recommendedName>
        <fullName evidence="4">Flagellar assembly factor FliW</fullName>
    </recommendedName>
</protein>
<organism evidence="5 6">
    <name type="scientific">Cytobacillus horneckiae</name>
    <dbReference type="NCBI Taxonomy" id="549687"/>
    <lineage>
        <taxon>Bacteria</taxon>
        <taxon>Bacillati</taxon>
        <taxon>Bacillota</taxon>
        <taxon>Bacilli</taxon>
        <taxon>Bacillales</taxon>
        <taxon>Bacillaceae</taxon>
        <taxon>Cytobacillus</taxon>
    </lineage>
</organism>
<evidence type="ECO:0000256" key="1">
    <source>
        <dbReference type="ARBA" id="ARBA00022490"/>
    </source>
</evidence>
<dbReference type="PANTHER" id="PTHR39190:SF1">
    <property type="entry name" value="FLAGELLAR ASSEMBLY FACTOR FLIW"/>
    <property type="match status" value="1"/>
</dbReference>
<dbReference type="PANTHER" id="PTHR39190">
    <property type="entry name" value="FLAGELLAR ASSEMBLY FACTOR FLIW"/>
    <property type="match status" value="1"/>
</dbReference>
<dbReference type="InterPro" id="IPR024046">
    <property type="entry name" value="Flagellar_assmbl_FliW_dom_sf"/>
</dbReference>
<evidence type="ECO:0000256" key="3">
    <source>
        <dbReference type="ARBA" id="ARBA00022845"/>
    </source>
</evidence>